<evidence type="ECO:0000313" key="1">
    <source>
        <dbReference type="EMBL" id="GAH24194.1"/>
    </source>
</evidence>
<gene>
    <name evidence="1" type="ORF">S03H2_09488</name>
</gene>
<proteinExistence type="predicted"/>
<protein>
    <submittedName>
        <fullName evidence="1">Uncharacterized protein</fullName>
    </submittedName>
</protein>
<reference evidence="1" key="1">
    <citation type="journal article" date="2014" name="Front. Microbiol.">
        <title>High frequency of phylogenetically diverse reductive dehalogenase-homologous genes in deep subseafloor sedimentary metagenomes.</title>
        <authorList>
            <person name="Kawai M."/>
            <person name="Futagami T."/>
            <person name="Toyoda A."/>
            <person name="Takaki Y."/>
            <person name="Nishi S."/>
            <person name="Hori S."/>
            <person name="Arai W."/>
            <person name="Tsubouchi T."/>
            <person name="Morono Y."/>
            <person name="Uchiyama I."/>
            <person name="Ito T."/>
            <person name="Fujiyama A."/>
            <person name="Inagaki F."/>
            <person name="Takami H."/>
        </authorList>
    </citation>
    <scope>NUCLEOTIDE SEQUENCE</scope>
    <source>
        <strain evidence="1">Expedition CK06-06</strain>
    </source>
</reference>
<dbReference type="AlphaFoldDB" id="X1F491"/>
<name>X1F491_9ZZZZ</name>
<accession>X1F491</accession>
<dbReference type="EMBL" id="BARU01004843">
    <property type="protein sequence ID" value="GAH24194.1"/>
    <property type="molecule type" value="Genomic_DNA"/>
</dbReference>
<organism evidence="1">
    <name type="scientific">marine sediment metagenome</name>
    <dbReference type="NCBI Taxonomy" id="412755"/>
    <lineage>
        <taxon>unclassified sequences</taxon>
        <taxon>metagenomes</taxon>
        <taxon>ecological metagenomes</taxon>
    </lineage>
</organism>
<sequence>MIKRIKAGRAKTGSNPPVVGLLRDLATGDFIPGYKKYKRDTYGVLKPALDILAKHLPLPVQTSWKVVDKMADTIFKG</sequence>
<comment type="caution">
    <text evidence="1">The sequence shown here is derived from an EMBL/GenBank/DDBJ whole genome shotgun (WGS) entry which is preliminary data.</text>
</comment>